<accession>A0A6A6D1H8</accession>
<gene>
    <name evidence="1" type="ORF">M409DRAFT_49534</name>
</gene>
<dbReference type="RefSeq" id="XP_033673924.1">
    <property type="nucleotide sequence ID" value="XM_033811266.1"/>
</dbReference>
<dbReference type="EMBL" id="ML993580">
    <property type="protein sequence ID" value="KAF2173035.1"/>
    <property type="molecule type" value="Genomic_DNA"/>
</dbReference>
<sequence>MSFVTCQPTTHGMNLRAAHRRPTLCAAPTTTAAVPSVDLCGISSVRRSHFVLHAAERHQPEPLLHQSNLAVVHKGTGNRAGDPPCSVPALFRLRPPPAWTNAAALRSQRVGDMRPPIHRRRTPQDVPDNSPIRAQCVVRDQAKAPASRLRTAVPRNCLQPHLAYLSQRRCSLQSLSSR</sequence>
<evidence type="ECO:0000313" key="2">
    <source>
        <dbReference type="Proteomes" id="UP000799537"/>
    </source>
</evidence>
<proteinExistence type="predicted"/>
<organism evidence="1 2">
    <name type="scientific">Zasmidium cellare ATCC 36951</name>
    <dbReference type="NCBI Taxonomy" id="1080233"/>
    <lineage>
        <taxon>Eukaryota</taxon>
        <taxon>Fungi</taxon>
        <taxon>Dikarya</taxon>
        <taxon>Ascomycota</taxon>
        <taxon>Pezizomycotina</taxon>
        <taxon>Dothideomycetes</taxon>
        <taxon>Dothideomycetidae</taxon>
        <taxon>Mycosphaerellales</taxon>
        <taxon>Mycosphaerellaceae</taxon>
        <taxon>Zasmidium</taxon>
    </lineage>
</organism>
<reference evidence="1" key="1">
    <citation type="journal article" date="2020" name="Stud. Mycol.">
        <title>101 Dothideomycetes genomes: a test case for predicting lifestyles and emergence of pathogens.</title>
        <authorList>
            <person name="Haridas S."/>
            <person name="Albert R."/>
            <person name="Binder M."/>
            <person name="Bloem J."/>
            <person name="Labutti K."/>
            <person name="Salamov A."/>
            <person name="Andreopoulos B."/>
            <person name="Baker S."/>
            <person name="Barry K."/>
            <person name="Bills G."/>
            <person name="Bluhm B."/>
            <person name="Cannon C."/>
            <person name="Castanera R."/>
            <person name="Culley D."/>
            <person name="Daum C."/>
            <person name="Ezra D."/>
            <person name="Gonzalez J."/>
            <person name="Henrissat B."/>
            <person name="Kuo A."/>
            <person name="Liang C."/>
            <person name="Lipzen A."/>
            <person name="Lutzoni F."/>
            <person name="Magnuson J."/>
            <person name="Mondo S."/>
            <person name="Nolan M."/>
            <person name="Ohm R."/>
            <person name="Pangilinan J."/>
            <person name="Park H.-J."/>
            <person name="Ramirez L."/>
            <person name="Alfaro M."/>
            <person name="Sun H."/>
            <person name="Tritt A."/>
            <person name="Yoshinaga Y."/>
            <person name="Zwiers L.-H."/>
            <person name="Turgeon B."/>
            <person name="Goodwin S."/>
            <person name="Spatafora J."/>
            <person name="Crous P."/>
            <person name="Grigoriev I."/>
        </authorList>
    </citation>
    <scope>NUCLEOTIDE SEQUENCE</scope>
    <source>
        <strain evidence="1">ATCC 36951</strain>
    </source>
</reference>
<dbReference type="GeneID" id="54564538"/>
<protein>
    <submittedName>
        <fullName evidence="1">Uncharacterized protein</fullName>
    </submittedName>
</protein>
<name>A0A6A6D1H8_ZASCE</name>
<dbReference type="AlphaFoldDB" id="A0A6A6D1H8"/>
<evidence type="ECO:0000313" key="1">
    <source>
        <dbReference type="EMBL" id="KAF2173035.1"/>
    </source>
</evidence>
<keyword evidence="2" id="KW-1185">Reference proteome</keyword>
<dbReference type="Proteomes" id="UP000799537">
    <property type="component" value="Unassembled WGS sequence"/>
</dbReference>